<keyword evidence="2" id="KW-1185">Reference proteome</keyword>
<proteinExistence type="predicted"/>
<comment type="caution">
    <text evidence="1">The sequence shown here is derived from an EMBL/GenBank/DDBJ whole genome shotgun (WGS) entry which is preliminary data.</text>
</comment>
<dbReference type="EMBL" id="JAASRS010000001">
    <property type="protein sequence ID" value="NIK15239.1"/>
    <property type="molecule type" value="Genomic_DNA"/>
</dbReference>
<name>A0A846MGF2_9BACL</name>
<sequence length="67" mass="7418">MNGSQRVKPSGWKVSLPSLWLNLPYELLGKPKRITGVIGAEMGSFPEHVPAEPKKVVPRNERPSVLL</sequence>
<organism evidence="1 2">
    <name type="scientific">Saccharococcus thermophilus</name>
    <dbReference type="NCBI Taxonomy" id="29396"/>
    <lineage>
        <taxon>Bacteria</taxon>
        <taxon>Bacillati</taxon>
        <taxon>Bacillota</taxon>
        <taxon>Bacilli</taxon>
        <taxon>Bacillales</taxon>
        <taxon>Anoxybacillaceae</taxon>
        <taxon>Saccharococcus</taxon>
    </lineage>
</organism>
<dbReference type="AlphaFoldDB" id="A0A846MGF2"/>
<reference evidence="1 2" key="1">
    <citation type="submission" date="2020-03" db="EMBL/GenBank/DDBJ databases">
        <title>Genomic Encyclopedia of Archaeal and Bacterial Type Strains, Phase II (KMG-II): from individual species to whole genera.</title>
        <authorList>
            <person name="Goeker M."/>
        </authorList>
    </citation>
    <scope>NUCLEOTIDE SEQUENCE [LARGE SCALE GENOMIC DNA]</scope>
    <source>
        <strain evidence="1 2">DSM 4749</strain>
    </source>
</reference>
<protein>
    <submittedName>
        <fullName evidence="1">Uncharacterized protein</fullName>
    </submittedName>
</protein>
<evidence type="ECO:0000313" key="2">
    <source>
        <dbReference type="Proteomes" id="UP000532769"/>
    </source>
</evidence>
<gene>
    <name evidence="1" type="ORF">BDD39_001749</name>
</gene>
<accession>A0A846MGF2</accession>
<dbReference type="Proteomes" id="UP000532769">
    <property type="component" value="Unassembled WGS sequence"/>
</dbReference>
<evidence type="ECO:0000313" key="1">
    <source>
        <dbReference type="EMBL" id="NIK15239.1"/>
    </source>
</evidence>